<feature type="compositionally biased region" description="Polar residues" evidence="2">
    <location>
        <begin position="457"/>
        <end position="467"/>
    </location>
</feature>
<dbReference type="FunFam" id="3.20.20.100:FF:000004">
    <property type="entry name" value="Oxidoreductase, aldo/keto reductase"/>
    <property type="match status" value="1"/>
</dbReference>
<dbReference type="OrthoDB" id="48988at2759"/>
<dbReference type="STRING" id="92696.A0A4V2MUX7"/>
<feature type="compositionally biased region" description="Low complexity" evidence="2">
    <location>
        <begin position="703"/>
        <end position="729"/>
    </location>
</feature>
<name>A0A4V2MUX7_9APHY</name>
<dbReference type="GO" id="GO:0016491">
    <property type="term" value="F:oxidoreductase activity"/>
    <property type="evidence" value="ECO:0007669"/>
    <property type="project" value="UniProtKB-KW"/>
</dbReference>
<evidence type="ECO:0000259" key="3">
    <source>
        <dbReference type="Pfam" id="PF00248"/>
    </source>
</evidence>
<dbReference type="Proteomes" id="UP000292702">
    <property type="component" value="Unassembled WGS sequence"/>
</dbReference>
<proteinExistence type="predicted"/>
<dbReference type="Gene3D" id="3.20.20.100">
    <property type="entry name" value="NADP-dependent oxidoreductase domain"/>
    <property type="match status" value="1"/>
</dbReference>
<keyword evidence="1" id="KW-0560">Oxidoreductase</keyword>
<organism evidence="4 5">
    <name type="scientific">Steccherinum ochraceum</name>
    <dbReference type="NCBI Taxonomy" id="92696"/>
    <lineage>
        <taxon>Eukaryota</taxon>
        <taxon>Fungi</taxon>
        <taxon>Dikarya</taxon>
        <taxon>Basidiomycota</taxon>
        <taxon>Agaricomycotina</taxon>
        <taxon>Agaricomycetes</taxon>
        <taxon>Polyporales</taxon>
        <taxon>Steccherinaceae</taxon>
        <taxon>Steccherinum</taxon>
    </lineage>
</organism>
<feature type="region of interest" description="Disordered" evidence="2">
    <location>
        <begin position="643"/>
        <end position="786"/>
    </location>
</feature>
<feature type="region of interest" description="Disordered" evidence="2">
    <location>
        <begin position="456"/>
        <end position="475"/>
    </location>
</feature>
<evidence type="ECO:0000256" key="2">
    <source>
        <dbReference type="SAM" id="MobiDB-lite"/>
    </source>
</evidence>
<feature type="region of interest" description="Disordered" evidence="2">
    <location>
        <begin position="364"/>
        <end position="403"/>
    </location>
</feature>
<sequence length="830" mass="90049">MSTERKHNMQYVRLGNSGLKVSKIILGTMQYGHPGYQGWQLGEEEAIKHIKFAYESGIQTFDTANAYSNGLSEIILGRAIKQLNLPREELVIMTKVYMPLAKEYDVNLYALPGKPDEMGLVNQHGLSRKNIFASVKASLERLQLDYIDLYQCHRFDYDTPIEETMQALHDVVQAGYVRYIGMSSCYAYQFHQMQNYALTHGLTPFVSMQNNYSLLYREEEREMFPTLKMFGVGSIPYSPLARGLLSRPLDEHSVRSETDWFLNTLKSPSTATIVARVASLASTKSVSMAQIALAWVLSRPGVVAPVVGMSSVEKMRDTLGALDVVLTEEERVGRVWRKHGGVGAVELGEDEDGQAYVQPPALFRFSGGTQSTPVSPRSSATRLTGEPEPTPSARPRSGLMSSLNRSRRSLLPTVDPSQRPFDAIVNFLPKNTSDKALLKQSILVTTISRPFLMAANGGNSSNTSPRPANNKRRSFFGSASRSTTSVYLPPTPPYASSGESLNAILPMLPAKAHLIHLLPRESRSFGASARSKLVQSLESFLISFAYPASLSHPHSHSMERARPYLMPVAQLGAPVCLPSSSPSTNPYEAEARTYTLVDLVLGGSLDGFDSPNANPGKLQPLNATTRLTPRAWISGPGDVVVLTEDSPLPGAGNGNIPDAPSVTFTPPSPDALSPPSTSPVARPPRSPARGAVRPALQQSAADSSFSSVFSSSSTSASTSTSTSASTSPVPTSPLANEYISPPLDGEDDVDEQEKLSPHILNALPTPPDSDESGSDSNGQSQRTLSVKLGWGRKRAVSMSEKCGHGVVEVAELGAKASVRNLRWRFWRAVK</sequence>
<comment type="caution">
    <text evidence="4">The sequence shown here is derived from an EMBL/GenBank/DDBJ whole genome shotgun (WGS) entry which is preliminary data.</text>
</comment>
<protein>
    <recommendedName>
        <fullName evidence="3">NADP-dependent oxidoreductase domain-containing protein</fullName>
    </recommendedName>
</protein>
<dbReference type="Pfam" id="PF00248">
    <property type="entry name" value="Aldo_ket_red"/>
    <property type="match status" value="1"/>
</dbReference>
<dbReference type="PANTHER" id="PTHR43364">
    <property type="entry name" value="NADH-SPECIFIC METHYLGLYOXAL REDUCTASE-RELATED"/>
    <property type="match status" value="1"/>
</dbReference>
<accession>A0A4V2MUX7</accession>
<dbReference type="InterPro" id="IPR023210">
    <property type="entry name" value="NADP_OxRdtase_dom"/>
</dbReference>
<evidence type="ECO:0000256" key="1">
    <source>
        <dbReference type="ARBA" id="ARBA00023002"/>
    </source>
</evidence>
<dbReference type="InterPro" id="IPR050523">
    <property type="entry name" value="AKR_Detox_Biosynth"/>
</dbReference>
<gene>
    <name evidence="4" type="ORF">EIP91_010401</name>
</gene>
<dbReference type="CDD" id="cd19079">
    <property type="entry name" value="AKR_EcYajO-like"/>
    <property type="match status" value="1"/>
</dbReference>
<dbReference type="SUPFAM" id="SSF51430">
    <property type="entry name" value="NAD(P)-linked oxidoreductase"/>
    <property type="match status" value="1"/>
</dbReference>
<dbReference type="EMBL" id="RWJN01000620">
    <property type="protein sequence ID" value="TCD60307.1"/>
    <property type="molecule type" value="Genomic_DNA"/>
</dbReference>
<dbReference type="AlphaFoldDB" id="A0A4V2MUX7"/>
<reference evidence="4 5" key="1">
    <citation type="submission" date="2018-11" db="EMBL/GenBank/DDBJ databases">
        <title>Genome assembly of Steccherinum ochraceum LE-BIN_3174, the white-rot fungus of the Steccherinaceae family (The Residual Polyporoid clade, Polyporales, Basidiomycota).</title>
        <authorList>
            <person name="Fedorova T.V."/>
            <person name="Glazunova O.A."/>
            <person name="Landesman E.O."/>
            <person name="Moiseenko K.V."/>
            <person name="Psurtseva N.V."/>
            <person name="Savinova O.S."/>
            <person name="Shakhova N.V."/>
            <person name="Tyazhelova T.V."/>
            <person name="Vasina D.V."/>
        </authorList>
    </citation>
    <scope>NUCLEOTIDE SEQUENCE [LARGE SCALE GENOMIC DNA]</scope>
    <source>
        <strain evidence="4 5">LE-BIN_3174</strain>
    </source>
</reference>
<dbReference type="GO" id="GO:0005829">
    <property type="term" value="C:cytosol"/>
    <property type="evidence" value="ECO:0007669"/>
    <property type="project" value="UniProtKB-ARBA"/>
</dbReference>
<evidence type="ECO:0000313" key="4">
    <source>
        <dbReference type="EMBL" id="TCD60307.1"/>
    </source>
</evidence>
<evidence type="ECO:0000313" key="5">
    <source>
        <dbReference type="Proteomes" id="UP000292702"/>
    </source>
</evidence>
<keyword evidence="5" id="KW-1185">Reference proteome</keyword>
<dbReference type="PANTHER" id="PTHR43364:SF4">
    <property type="entry name" value="NAD(P)-LINKED OXIDOREDUCTASE SUPERFAMILY PROTEIN"/>
    <property type="match status" value="1"/>
</dbReference>
<feature type="domain" description="NADP-dependent oxidoreductase" evidence="3">
    <location>
        <begin position="23"/>
        <end position="330"/>
    </location>
</feature>
<feature type="compositionally biased region" description="Polar residues" evidence="2">
    <location>
        <begin position="367"/>
        <end position="382"/>
    </location>
</feature>
<feature type="compositionally biased region" description="Polar residues" evidence="2">
    <location>
        <begin position="774"/>
        <end position="784"/>
    </location>
</feature>
<dbReference type="InterPro" id="IPR036812">
    <property type="entry name" value="NAD(P)_OxRdtase_dom_sf"/>
</dbReference>